<evidence type="ECO:0000259" key="3">
    <source>
        <dbReference type="PROSITE" id="PS50158"/>
    </source>
</evidence>
<dbReference type="SMART" id="SM00343">
    <property type="entry name" value="ZnF_C2HC"/>
    <property type="match status" value="1"/>
</dbReference>
<feature type="region of interest" description="Disordered" evidence="2">
    <location>
        <begin position="273"/>
        <end position="302"/>
    </location>
</feature>
<accession>A0AAD8VHA4</accession>
<dbReference type="Gene3D" id="4.10.60.10">
    <property type="entry name" value="Zinc finger, CCHC-type"/>
    <property type="match status" value="1"/>
</dbReference>
<reference evidence="4" key="1">
    <citation type="submission" date="2023-07" db="EMBL/GenBank/DDBJ databases">
        <title>A chromosome-level genome assembly of Lolium multiflorum.</title>
        <authorList>
            <person name="Chen Y."/>
            <person name="Copetti D."/>
            <person name="Kolliker R."/>
            <person name="Studer B."/>
        </authorList>
    </citation>
    <scope>NUCLEOTIDE SEQUENCE</scope>
    <source>
        <strain evidence="4">02402/16</strain>
        <tissue evidence="4">Leaf</tissue>
    </source>
</reference>
<dbReference type="AlphaFoldDB" id="A0AAD8VHA4"/>
<dbReference type="SUPFAM" id="SSF57756">
    <property type="entry name" value="Retrovirus zinc finger-like domains"/>
    <property type="match status" value="1"/>
</dbReference>
<dbReference type="InterPro" id="IPR005162">
    <property type="entry name" value="Retrotrans_gag_dom"/>
</dbReference>
<keyword evidence="1" id="KW-0862">Zinc</keyword>
<gene>
    <name evidence="4" type="ORF">QYE76_028566</name>
</gene>
<evidence type="ECO:0000313" key="4">
    <source>
        <dbReference type="EMBL" id="KAK1604893.1"/>
    </source>
</evidence>
<keyword evidence="1" id="KW-0479">Metal-binding</keyword>
<dbReference type="EMBL" id="JAUUTY010000007">
    <property type="protein sequence ID" value="KAK1604893.1"/>
    <property type="molecule type" value="Genomic_DNA"/>
</dbReference>
<evidence type="ECO:0000256" key="1">
    <source>
        <dbReference type="PROSITE-ProRule" id="PRU00047"/>
    </source>
</evidence>
<evidence type="ECO:0000256" key="2">
    <source>
        <dbReference type="SAM" id="MobiDB-lite"/>
    </source>
</evidence>
<dbReference type="Proteomes" id="UP001231189">
    <property type="component" value="Unassembled WGS sequence"/>
</dbReference>
<sequence length="437" mass="48548">MFNKTEEPLDADDWLQTMENNLEVAGVEAAEKVLFATHYLSGPARAWWTSARAMNAGQMMTWEDFKLKFSKYHVPQGLIKKMRDEFRELKQGRMSVVEYRDSFLLCQDSAIQMEGKLHQANENRKRRMMNQNGPHHTPKYRNNSPGGFTPRHNKLPAQTYRPNYTNNSGGPPKPGGNSNHNHHHSNNNNGNNNNTNTAPRTGSNAIPVTPKDKSTITCYECGTVGHYSNECPKKLAKTAPNTAAPAQQQRRFAARRNQNNHNGRLYHMSATETQEAPQAMPKHARTSLGRARTPSAPVNADRSLPSPFTCSVAMTSAHAQTTPLVLRCAVDAVIVDLCRHGLRGRRRLPSDSVLPLLQTDAPHDRLDVAYRTLPSSCPFAAPDDVAMVDLTRTPRPPLDSIKGEPPRLNPSHHLAPLPLLTLLNPSLLHIVHPAAAI</sequence>
<protein>
    <recommendedName>
        <fullName evidence="3">CCHC-type domain-containing protein</fullName>
    </recommendedName>
</protein>
<evidence type="ECO:0000313" key="5">
    <source>
        <dbReference type="Proteomes" id="UP001231189"/>
    </source>
</evidence>
<comment type="caution">
    <text evidence="4">The sequence shown here is derived from an EMBL/GenBank/DDBJ whole genome shotgun (WGS) entry which is preliminary data.</text>
</comment>
<dbReference type="Pfam" id="PF00098">
    <property type="entry name" value="zf-CCHC"/>
    <property type="match status" value="1"/>
</dbReference>
<dbReference type="InterPro" id="IPR001878">
    <property type="entry name" value="Znf_CCHC"/>
</dbReference>
<feature type="compositionally biased region" description="Low complexity" evidence="2">
    <location>
        <begin position="165"/>
        <end position="179"/>
    </location>
</feature>
<keyword evidence="5" id="KW-1185">Reference proteome</keyword>
<dbReference type="GO" id="GO:0003676">
    <property type="term" value="F:nucleic acid binding"/>
    <property type="evidence" value="ECO:0007669"/>
    <property type="project" value="InterPro"/>
</dbReference>
<dbReference type="PROSITE" id="PS50158">
    <property type="entry name" value="ZF_CCHC"/>
    <property type="match status" value="1"/>
</dbReference>
<dbReference type="GO" id="GO:0008270">
    <property type="term" value="F:zinc ion binding"/>
    <property type="evidence" value="ECO:0007669"/>
    <property type="project" value="UniProtKB-KW"/>
</dbReference>
<feature type="compositionally biased region" description="Polar residues" evidence="2">
    <location>
        <begin position="129"/>
        <end position="146"/>
    </location>
</feature>
<name>A0AAD8VHA4_LOLMU</name>
<keyword evidence="1" id="KW-0863">Zinc-finger</keyword>
<organism evidence="4 5">
    <name type="scientific">Lolium multiflorum</name>
    <name type="common">Italian ryegrass</name>
    <name type="synonym">Lolium perenne subsp. multiflorum</name>
    <dbReference type="NCBI Taxonomy" id="4521"/>
    <lineage>
        <taxon>Eukaryota</taxon>
        <taxon>Viridiplantae</taxon>
        <taxon>Streptophyta</taxon>
        <taxon>Embryophyta</taxon>
        <taxon>Tracheophyta</taxon>
        <taxon>Spermatophyta</taxon>
        <taxon>Magnoliopsida</taxon>
        <taxon>Liliopsida</taxon>
        <taxon>Poales</taxon>
        <taxon>Poaceae</taxon>
        <taxon>BOP clade</taxon>
        <taxon>Pooideae</taxon>
        <taxon>Poodae</taxon>
        <taxon>Poeae</taxon>
        <taxon>Poeae Chloroplast Group 2 (Poeae type)</taxon>
        <taxon>Loliodinae</taxon>
        <taxon>Loliinae</taxon>
        <taxon>Lolium</taxon>
    </lineage>
</organism>
<dbReference type="Pfam" id="PF03732">
    <property type="entry name" value="Retrotrans_gag"/>
    <property type="match status" value="1"/>
</dbReference>
<feature type="compositionally biased region" description="Low complexity" evidence="2">
    <location>
        <begin position="186"/>
        <end position="197"/>
    </location>
</feature>
<feature type="region of interest" description="Disordered" evidence="2">
    <location>
        <begin position="128"/>
        <end position="211"/>
    </location>
</feature>
<dbReference type="InterPro" id="IPR036875">
    <property type="entry name" value="Znf_CCHC_sf"/>
</dbReference>
<feature type="domain" description="CCHC-type" evidence="3">
    <location>
        <begin position="218"/>
        <end position="233"/>
    </location>
</feature>
<proteinExistence type="predicted"/>